<reference evidence="5" key="1">
    <citation type="submission" date="2021-03" db="EMBL/GenBank/DDBJ databases">
        <title>Leucobacter chromiisoli sp. nov., isolated from chromium-containing soil of chemical plant.</title>
        <authorList>
            <person name="Xu Z."/>
        </authorList>
    </citation>
    <scope>NUCLEOTIDE SEQUENCE</scope>
    <source>
        <strain evidence="5">S27</strain>
    </source>
</reference>
<accession>A0A939MH66</accession>
<feature type="region of interest" description="Disordered" evidence="1">
    <location>
        <begin position="35"/>
        <end position="117"/>
    </location>
</feature>
<feature type="transmembrane region" description="Helical" evidence="2">
    <location>
        <begin position="771"/>
        <end position="790"/>
    </location>
</feature>
<keyword evidence="3" id="KW-0732">Signal</keyword>
<dbReference type="EMBL" id="JAGDYM010000003">
    <property type="protein sequence ID" value="MBO1900638.1"/>
    <property type="molecule type" value="Genomic_DNA"/>
</dbReference>
<feature type="domain" description="Htaa" evidence="4">
    <location>
        <begin position="274"/>
        <end position="427"/>
    </location>
</feature>
<organism evidence="5 6">
    <name type="scientific">Leucobacter weissii</name>
    <dbReference type="NCBI Taxonomy" id="1983706"/>
    <lineage>
        <taxon>Bacteria</taxon>
        <taxon>Bacillati</taxon>
        <taxon>Actinomycetota</taxon>
        <taxon>Actinomycetes</taxon>
        <taxon>Micrococcales</taxon>
        <taxon>Microbacteriaceae</taxon>
        <taxon>Leucobacter</taxon>
    </lineage>
</organism>
<evidence type="ECO:0000313" key="5">
    <source>
        <dbReference type="EMBL" id="MBO1900638.1"/>
    </source>
</evidence>
<comment type="caution">
    <text evidence="5">The sequence shown here is derived from an EMBL/GenBank/DDBJ whole genome shotgun (WGS) entry which is preliminary data.</text>
</comment>
<dbReference type="Pfam" id="PF04213">
    <property type="entry name" value="HtaA"/>
    <property type="match status" value="2"/>
</dbReference>
<keyword evidence="2" id="KW-1133">Transmembrane helix</keyword>
<dbReference type="RefSeq" id="WP_208095275.1">
    <property type="nucleotide sequence ID" value="NZ_JAGDYM010000003.1"/>
</dbReference>
<evidence type="ECO:0000256" key="2">
    <source>
        <dbReference type="SAM" id="Phobius"/>
    </source>
</evidence>
<evidence type="ECO:0000313" key="6">
    <source>
        <dbReference type="Proteomes" id="UP000664382"/>
    </source>
</evidence>
<protein>
    <submittedName>
        <fullName evidence="5">HtaA domain-containing protein</fullName>
    </submittedName>
</protein>
<keyword evidence="2" id="KW-0812">Transmembrane</keyword>
<evidence type="ECO:0000256" key="1">
    <source>
        <dbReference type="SAM" id="MobiDB-lite"/>
    </source>
</evidence>
<keyword evidence="2" id="KW-0472">Membrane</keyword>
<feature type="domain" description="Htaa" evidence="4">
    <location>
        <begin position="470"/>
        <end position="561"/>
    </location>
</feature>
<proteinExistence type="predicted"/>
<sequence length="797" mass="81247">MGVRRRPRRILATLLSASLVLSGVLLSGPLAHAEEADSADATGVAEAPLESATTGSGASEPQRGADEAASGQRAGSVDVEEAESPADPSADEAAAPAAPPESGAPRQDAGAPGTALARAETAATFGISVSPTTGVEPGASLTVTGAFPERSTAGGVEGDTSVLLLWCADPGDERPAADQCDSTVQQTLSHAPVDDRPATGTVADGVWSFEVSLTPPTSFGSRDCLSESSEARCGVFVRLSDAFQGEGSGQFDQFAPVAFATAPPAEPGSPTTVGSFDWGVRESFRAYVKGPIANGKITVTKPATETGAGYRFPQTKNTWDSASRTGSVSYAGKVNFWGHSGALDLDLANPTVNVKSASSAELRVPYGTRTMTIATIDLRAQGADRKVNADGSIRYTGAVVRLTQEGAETYFQGYVGQDYELDRLAFTIGADSASAKPVEVPPVKKPKSPSKSKAERPVATEGSGSGRAAGSLIWGVSSEFAAYATGSIAKGSVETSGVGRSGGAFVFPQATGGNWNFRTETGTVRYSGVVTFSGHRGLMSESFANPVIAVDSASSGTITAGGRTFTLDLAAASKTTGPGGAVTWSDVPVRGSISGGGSGGGGTVGVDPLTFTVGAESAVSYGRTAVGKAAMLKRIPAPSPPSFTGVTVLTAADKLRAGGRIEIEAAGFEPNDEGVLVVLYSQPVLLDDEASADENGVVRWTGTLPEDAIGTHTITLQGSVNAGAVIEILEPEGERRAAAVSAEPSIAIDSDQLRTAGPTLQLASGPALWEWWTAAGALVLIAACTSLLVVRQRREQS</sequence>
<gene>
    <name evidence="5" type="ORF">J4H92_01585</name>
</gene>
<feature type="region of interest" description="Disordered" evidence="1">
    <location>
        <begin position="436"/>
        <end position="466"/>
    </location>
</feature>
<dbReference type="AlphaFoldDB" id="A0A939MH66"/>
<dbReference type="InterPro" id="IPR007331">
    <property type="entry name" value="Htaa"/>
</dbReference>
<dbReference type="Proteomes" id="UP000664382">
    <property type="component" value="Unassembled WGS sequence"/>
</dbReference>
<feature type="compositionally biased region" description="Low complexity" evidence="1">
    <location>
        <begin position="85"/>
        <end position="96"/>
    </location>
</feature>
<feature type="signal peptide" evidence="3">
    <location>
        <begin position="1"/>
        <end position="33"/>
    </location>
</feature>
<evidence type="ECO:0000259" key="4">
    <source>
        <dbReference type="Pfam" id="PF04213"/>
    </source>
</evidence>
<evidence type="ECO:0000256" key="3">
    <source>
        <dbReference type="SAM" id="SignalP"/>
    </source>
</evidence>
<feature type="chain" id="PRO_5037873266" evidence="3">
    <location>
        <begin position="34"/>
        <end position="797"/>
    </location>
</feature>
<name>A0A939MH66_9MICO</name>
<keyword evidence="6" id="KW-1185">Reference proteome</keyword>